<gene>
    <name evidence="1" type="ORF">DQX05_08225</name>
</gene>
<reference evidence="1 2" key="1">
    <citation type="submission" date="2018-09" db="EMBL/GenBank/DDBJ databases">
        <title>Paenibacillus SK2017-BO5.</title>
        <authorList>
            <person name="Piskunova J.V."/>
            <person name="Dubiley S.A."/>
            <person name="Severinov K.V."/>
        </authorList>
    </citation>
    <scope>NUCLEOTIDE SEQUENCE [LARGE SCALE GENOMIC DNA]</scope>
    <source>
        <strain evidence="1 2">BO5</strain>
    </source>
</reference>
<dbReference type="InterPro" id="IPR029058">
    <property type="entry name" value="AB_hydrolase_fold"/>
</dbReference>
<dbReference type="InterPro" id="IPR022605">
    <property type="entry name" value="DUF2920"/>
</dbReference>
<sequence length="312" mass="36326">MATQFEYEIPAHANVYTNTPRTNKVYFSTPSQGVNKDTGLLLLIPGYGGHSQSNVYRKMRRTFADDYNLICIQCDYFGQEFMQNEVLEESVENFNDMSFMQAIDNINAVLFVIEALQRKNFSINYGKVIVYGQSHGAYLSYVCNAFSPNLFTMLIDNSSYLYPLYLVSERNLKYPDRQVTFHYLASDFPKENEIFYLPSLYSKFENQCKIISYNGTHDLMVPQESKEKFCRGIHPSYFELVSVDRVDGGLFKSTQHGLGADFLRLFEYTMDKYGQFEVRNRLDLCTLQIRTSEHQFELNYDRGRLQFSALIL</sequence>
<dbReference type="Pfam" id="PF11144">
    <property type="entry name" value="DUF2920"/>
    <property type="match status" value="1"/>
</dbReference>
<dbReference type="SUPFAM" id="SSF53474">
    <property type="entry name" value="alpha/beta-Hydrolases"/>
    <property type="match status" value="1"/>
</dbReference>
<proteinExistence type="predicted"/>
<comment type="caution">
    <text evidence="1">The sequence shown here is derived from an EMBL/GenBank/DDBJ whole genome shotgun (WGS) entry which is preliminary data.</text>
</comment>
<name>A0A3A3H177_PANTH</name>
<evidence type="ECO:0000313" key="2">
    <source>
        <dbReference type="Proteomes" id="UP000266177"/>
    </source>
</evidence>
<dbReference type="RefSeq" id="WP_119792552.1">
    <property type="nucleotide sequence ID" value="NZ_QYZD01000005.1"/>
</dbReference>
<protein>
    <submittedName>
        <fullName evidence="1">DUF2920 family protein</fullName>
    </submittedName>
</protein>
<dbReference type="Gene3D" id="3.40.50.1820">
    <property type="entry name" value="alpha/beta hydrolase"/>
    <property type="match status" value="1"/>
</dbReference>
<accession>A0A3A3H177</accession>
<organism evidence="1 2">
    <name type="scientific">Paenibacillus thiaminolyticus</name>
    <name type="common">Bacillus thiaminolyticus</name>
    <dbReference type="NCBI Taxonomy" id="49283"/>
    <lineage>
        <taxon>Bacteria</taxon>
        <taxon>Bacillati</taxon>
        <taxon>Bacillota</taxon>
        <taxon>Bacilli</taxon>
        <taxon>Bacillales</taxon>
        <taxon>Paenibacillaceae</taxon>
        <taxon>Paenibacillus</taxon>
    </lineage>
</organism>
<dbReference type="AlphaFoldDB" id="A0A3A3H177"/>
<dbReference type="Proteomes" id="UP000266177">
    <property type="component" value="Unassembled WGS sequence"/>
</dbReference>
<evidence type="ECO:0000313" key="1">
    <source>
        <dbReference type="EMBL" id="RJG24821.1"/>
    </source>
</evidence>
<dbReference type="EMBL" id="QYZD01000005">
    <property type="protein sequence ID" value="RJG24821.1"/>
    <property type="molecule type" value="Genomic_DNA"/>
</dbReference>
<dbReference type="OrthoDB" id="2448563at2"/>